<dbReference type="SUPFAM" id="SSF75304">
    <property type="entry name" value="Amidase signature (AS) enzymes"/>
    <property type="match status" value="1"/>
</dbReference>
<dbReference type="RefSeq" id="WP_006063394.1">
    <property type="nucleotide sequence ID" value="NZ_KB290831.1"/>
</dbReference>
<keyword evidence="6" id="KW-1185">Reference proteome</keyword>
<dbReference type="AlphaFoldDB" id="L1MIA5"/>
<proteinExistence type="inferred from homology"/>
<dbReference type="InterPro" id="IPR000120">
    <property type="entry name" value="Amidase"/>
</dbReference>
<dbReference type="HOGENOM" id="CLU_009600_0_4_11"/>
<dbReference type="PATRIC" id="fig|1035195.3.peg.1037"/>
<dbReference type="EMBL" id="AMEM01000017">
    <property type="protein sequence ID" value="EKX90661.1"/>
    <property type="molecule type" value="Genomic_DNA"/>
</dbReference>
<comment type="similarity">
    <text evidence="2">Belongs to the amidase family.</text>
</comment>
<dbReference type="Pfam" id="PF01425">
    <property type="entry name" value="Amidase"/>
    <property type="match status" value="1"/>
</dbReference>
<reference evidence="5 6" key="1">
    <citation type="submission" date="2012-05" db="EMBL/GenBank/DDBJ databases">
        <authorList>
            <person name="Weinstock G."/>
            <person name="Sodergren E."/>
            <person name="Lobos E.A."/>
            <person name="Fulton L."/>
            <person name="Fulton R."/>
            <person name="Courtney L."/>
            <person name="Fronick C."/>
            <person name="O'Laughlin M."/>
            <person name="Godfrey J."/>
            <person name="Wilson R.M."/>
            <person name="Miner T."/>
            <person name="Farmer C."/>
            <person name="Delehaunty K."/>
            <person name="Cordes M."/>
            <person name="Minx P."/>
            <person name="Tomlinson C."/>
            <person name="Chen J."/>
            <person name="Wollam A."/>
            <person name="Pepin K.H."/>
            <person name="Bhonagiri V."/>
            <person name="Zhang X."/>
            <person name="Suruliraj S."/>
            <person name="Warren W."/>
            <person name="Mitreva M."/>
            <person name="Mardis E.R."/>
            <person name="Wilson R.K."/>
        </authorList>
    </citation>
    <scope>NUCLEOTIDE SEQUENCE [LARGE SCALE GENOMIC DNA]</scope>
    <source>
        <strain evidence="5 6">F0235</strain>
    </source>
</reference>
<evidence type="ECO:0000256" key="3">
    <source>
        <dbReference type="ARBA" id="ARBA00012922"/>
    </source>
</evidence>
<dbReference type="Proteomes" id="UP000010445">
    <property type="component" value="Unassembled WGS sequence"/>
</dbReference>
<dbReference type="InterPro" id="IPR020556">
    <property type="entry name" value="Amidase_CS"/>
</dbReference>
<dbReference type="EC" id="3.5.1.4" evidence="3"/>
<sequence length="440" mass="46880">MWSNLDALDATDWLKRIAQGDSVESGMRACLDKIEQIDKHINAFHHVFADNALEQVRVCDATSTEKRGPLHGLPIAIKEENAIAGIPTAFGTAAMSTPATEDSAVVAALRCAGAIIIGTTRMPEFGTWPFTESKNGGVTRNPLDLRFSPGGSSGGSAAAVAAGMIPVAIGGDGGGSIRIPAAYCGLYGLKPRRGRVSTAPVEHLWWDLGTIGPLAKSPRDLRLIYSVIGQFPAVPLPKQLRIAVHVNPKIAGVTVPAQLTDTALQTAEQLAKGMNGVIVDTDLRLPTPTDAFMPQFLGGLVAEVKQLDQPEKIEKRSRQLVRIGQFVGSRRAVDWARKRGERYARDVDKLLDQYDVIVSPTVAARPPLAGILDGRGPIRAQLASLPYVAFTALWNVTGHPAIAVPVGVGDDGMPLSVQLAGRDEDMLLRLAETLGKPNLT</sequence>
<dbReference type="GO" id="GO:0004040">
    <property type="term" value="F:amidase activity"/>
    <property type="evidence" value="ECO:0007669"/>
    <property type="project" value="UniProtKB-EC"/>
</dbReference>
<dbReference type="InterPro" id="IPR023631">
    <property type="entry name" value="Amidase_dom"/>
</dbReference>
<evidence type="ECO:0000313" key="5">
    <source>
        <dbReference type="EMBL" id="EKX90661.1"/>
    </source>
</evidence>
<dbReference type="PANTHER" id="PTHR11895">
    <property type="entry name" value="TRANSAMIDASE"/>
    <property type="match status" value="1"/>
</dbReference>
<organism evidence="5 6">
    <name type="scientific">Corynebacterium durum F0235</name>
    <dbReference type="NCBI Taxonomy" id="1035195"/>
    <lineage>
        <taxon>Bacteria</taxon>
        <taxon>Bacillati</taxon>
        <taxon>Actinomycetota</taxon>
        <taxon>Actinomycetes</taxon>
        <taxon>Mycobacteriales</taxon>
        <taxon>Corynebacteriaceae</taxon>
        <taxon>Corynebacterium</taxon>
    </lineage>
</organism>
<dbReference type="InterPro" id="IPR036928">
    <property type="entry name" value="AS_sf"/>
</dbReference>
<dbReference type="OrthoDB" id="5175573at2"/>
<accession>L1MIA5</accession>
<name>L1MIA5_9CORY</name>
<protein>
    <recommendedName>
        <fullName evidence="3">amidase</fullName>
        <ecNumber evidence="3">3.5.1.4</ecNumber>
    </recommendedName>
</protein>
<gene>
    <name evidence="5" type="ORF">HMPREF9997_01157</name>
</gene>
<dbReference type="PROSITE" id="PS00571">
    <property type="entry name" value="AMIDASES"/>
    <property type="match status" value="1"/>
</dbReference>
<feature type="domain" description="Amidase" evidence="4">
    <location>
        <begin position="28"/>
        <end position="423"/>
    </location>
</feature>
<comment type="caution">
    <text evidence="5">The sequence shown here is derived from an EMBL/GenBank/DDBJ whole genome shotgun (WGS) entry which is preliminary data.</text>
</comment>
<dbReference type="STRING" id="1035195.HMPREF9997_01157"/>
<dbReference type="eggNOG" id="COG0154">
    <property type="taxonomic scope" value="Bacteria"/>
</dbReference>
<dbReference type="PANTHER" id="PTHR11895:SF7">
    <property type="entry name" value="GLUTAMYL-TRNA(GLN) AMIDOTRANSFERASE SUBUNIT A, MITOCHONDRIAL"/>
    <property type="match status" value="1"/>
</dbReference>
<comment type="catalytic activity">
    <reaction evidence="1">
        <text>a monocarboxylic acid amide + H2O = a monocarboxylate + NH4(+)</text>
        <dbReference type="Rhea" id="RHEA:12020"/>
        <dbReference type="ChEBI" id="CHEBI:15377"/>
        <dbReference type="ChEBI" id="CHEBI:28938"/>
        <dbReference type="ChEBI" id="CHEBI:35757"/>
        <dbReference type="ChEBI" id="CHEBI:83628"/>
        <dbReference type="EC" id="3.5.1.4"/>
    </reaction>
</comment>
<evidence type="ECO:0000259" key="4">
    <source>
        <dbReference type="Pfam" id="PF01425"/>
    </source>
</evidence>
<evidence type="ECO:0000256" key="1">
    <source>
        <dbReference type="ARBA" id="ARBA00001311"/>
    </source>
</evidence>
<dbReference type="Gene3D" id="3.90.1300.10">
    <property type="entry name" value="Amidase signature (AS) domain"/>
    <property type="match status" value="1"/>
</dbReference>
<evidence type="ECO:0000313" key="6">
    <source>
        <dbReference type="Proteomes" id="UP000010445"/>
    </source>
</evidence>
<evidence type="ECO:0000256" key="2">
    <source>
        <dbReference type="ARBA" id="ARBA00009199"/>
    </source>
</evidence>